<proteinExistence type="predicted"/>
<organism evidence="1 2">
    <name type="scientific">Oikopleura dioica</name>
    <name type="common">Tunicate</name>
    <dbReference type="NCBI Taxonomy" id="34765"/>
    <lineage>
        <taxon>Eukaryota</taxon>
        <taxon>Metazoa</taxon>
        <taxon>Chordata</taxon>
        <taxon>Tunicata</taxon>
        <taxon>Appendicularia</taxon>
        <taxon>Copelata</taxon>
        <taxon>Oikopleuridae</taxon>
        <taxon>Oikopleura</taxon>
    </lineage>
</organism>
<sequence length="175" mass="19425">MKIFPTLSIISAAFASDNSTVSNSRSARASKAEIVAEMEDVLYLCDRRNFDKDDCARKGVEELLQIAGDYDCFVYTYPASSWGQYHAKIGDSGMTCSKSSQREVDDGAFEEWCDFCSKYCDDIRCARECLMRTGKLFCGENPAALIVSSNYIGGWTYGGAYHTSKFSKTCAAFCH</sequence>
<dbReference type="Proteomes" id="UP001158576">
    <property type="component" value="Chromosome 2"/>
</dbReference>
<protein>
    <submittedName>
        <fullName evidence="1">Oidioi.mRNA.OKI2018_I69.chr2.g4045.t1.cds</fullName>
    </submittedName>
</protein>
<keyword evidence="2" id="KW-1185">Reference proteome</keyword>
<gene>
    <name evidence="1" type="ORF">OKIOD_LOCUS12810</name>
</gene>
<accession>A0ABN7SZK7</accession>
<reference evidence="1 2" key="1">
    <citation type="submission" date="2021-04" db="EMBL/GenBank/DDBJ databases">
        <authorList>
            <person name="Bliznina A."/>
        </authorList>
    </citation>
    <scope>NUCLEOTIDE SEQUENCE [LARGE SCALE GENOMIC DNA]</scope>
</reference>
<dbReference type="EMBL" id="OU015567">
    <property type="protein sequence ID" value="CAG5109519.1"/>
    <property type="molecule type" value="Genomic_DNA"/>
</dbReference>
<name>A0ABN7SZK7_OIKDI</name>
<evidence type="ECO:0000313" key="2">
    <source>
        <dbReference type="Proteomes" id="UP001158576"/>
    </source>
</evidence>
<evidence type="ECO:0000313" key="1">
    <source>
        <dbReference type="EMBL" id="CAG5109519.1"/>
    </source>
</evidence>